<feature type="transmembrane region" description="Helical" evidence="10">
    <location>
        <begin position="711"/>
        <end position="737"/>
    </location>
</feature>
<feature type="compositionally biased region" description="Polar residues" evidence="9">
    <location>
        <begin position="1158"/>
        <end position="1167"/>
    </location>
</feature>
<keyword evidence="3" id="KW-0813">Transport</keyword>
<name>A0A7S3QSV2_DUNTE</name>
<dbReference type="SMART" id="SM00382">
    <property type="entry name" value="AAA"/>
    <property type="match status" value="2"/>
</dbReference>
<feature type="region of interest" description="Disordered" evidence="9">
    <location>
        <begin position="1142"/>
        <end position="1167"/>
    </location>
</feature>
<dbReference type="PANTHER" id="PTHR24223:SF453">
    <property type="entry name" value="ABC TRANSPORTER"/>
    <property type="match status" value="1"/>
</dbReference>
<dbReference type="CDD" id="cd03244">
    <property type="entry name" value="ABCC_MRP_domain2"/>
    <property type="match status" value="1"/>
</dbReference>
<evidence type="ECO:0000313" key="13">
    <source>
        <dbReference type="EMBL" id="CAE0491597.1"/>
    </source>
</evidence>
<dbReference type="InterPro" id="IPR011527">
    <property type="entry name" value="ABC1_TM_dom"/>
</dbReference>
<feature type="domain" description="ABC transporter" evidence="11">
    <location>
        <begin position="16"/>
        <end position="236"/>
    </location>
</feature>
<evidence type="ECO:0000256" key="5">
    <source>
        <dbReference type="ARBA" id="ARBA00022741"/>
    </source>
</evidence>
<evidence type="ECO:0000259" key="11">
    <source>
        <dbReference type="PROSITE" id="PS50893"/>
    </source>
</evidence>
<reference evidence="13" key="1">
    <citation type="submission" date="2021-01" db="EMBL/GenBank/DDBJ databases">
        <authorList>
            <person name="Corre E."/>
            <person name="Pelletier E."/>
            <person name="Niang G."/>
            <person name="Scheremetjew M."/>
            <person name="Finn R."/>
            <person name="Kale V."/>
            <person name="Holt S."/>
            <person name="Cochrane G."/>
            <person name="Meng A."/>
            <person name="Brown T."/>
            <person name="Cohen L."/>
        </authorList>
    </citation>
    <scope>NUCLEOTIDE SEQUENCE</scope>
    <source>
        <strain evidence="13">CCMP1320</strain>
    </source>
</reference>
<keyword evidence="6" id="KW-0067">ATP-binding</keyword>
<dbReference type="PROSITE" id="PS50929">
    <property type="entry name" value="ABC_TM1F"/>
    <property type="match status" value="1"/>
</dbReference>
<gene>
    <name evidence="13" type="ORF">DTER00134_LOCUS6670</name>
</gene>
<evidence type="ECO:0000256" key="2">
    <source>
        <dbReference type="ARBA" id="ARBA00009726"/>
    </source>
</evidence>
<dbReference type="PROSITE" id="PS50893">
    <property type="entry name" value="ABC_TRANSPORTER_2"/>
    <property type="match status" value="2"/>
</dbReference>
<dbReference type="Pfam" id="PF00664">
    <property type="entry name" value="ABC_membrane"/>
    <property type="match status" value="1"/>
</dbReference>
<feature type="compositionally biased region" description="Acidic residues" evidence="9">
    <location>
        <begin position="433"/>
        <end position="443"/>
    </location>
</feature>
<accession>A0A7S3QSV2</accession>
<feature type="domain" description="ABC transmembrane type-1" evidence="12">
    <location>
        <begin position="583"/>
        <end position="864"/>
    </location>
</feature>
<feature type="transmembrane region" description="Helical" evidence="10">
    <location>
        <begin position="625"/>
        <end position="642"/>
    </location>
</feature>
<dbReference type="EMBL" id="HBIP01011836">
    <property type="protein sequence ID" value="CAE0491597.1"/>
    <property type="molecule type" value="Transcribed_RNA"/>
</dbReference>
<dbReference type="SUPFAM" id="SSF52540">
    <property type="entry name" value="P-loop containing nucleoside triphosphate hydrolases"/>
    <property type="match status" value="2"/>
</dbReference>
<dbReference type="Gene3D" id="1.20.1560.10">
    <property type="entry name" value="ABC transporter type 1, transmembrane domain"/>
    <property type="match status" value="1"/>
</dbReference>
<comment type="similarity">
    <text evidence="2">Belongs to the ABC transporter superfamily. ABCC family. Conjugate transporter (TC 3.A.1.208) subfamily.</text>
</comment>
<evidence type="ECO:0000256" key="6">
    <source>
        <dbReference type="ARBA" id="ARBA00022840"/>
    </source>
</evidence>
<evidence type="ECO:0000256" key="9">
    <source>
        <dbReference type="SAM" id="MobiDB-lite"/>
    </source>
</evidence>
<dbReference type="AlphaFoldDB" id="A0A7S3QSV2"/>
<dbReference type="GO" id="GO:0016887">
    <property type="term" value="F:ATP hydrolysis activity"/>
    <property type="evidence" value="ECO:0007669"/>
    <property type="project" value="InterPro"/>
</dbReference>
<protein>
    <submittedName>
        <fullName evidence="13">Uncharacterized protein</fullName>
    </submittedName>
</protein>
<dbReference type="InterPro" id="IPR050173">
    <property type="entry name" value="ABC_transporter_C-like"/>
</dbReference>
<dbReference type="Pfam" id="PF00005">
    <property type="entry name" value="ABC_tran"/>
    <property type="match status" value="2"/>
</dbReference>
<evidence type="ECO:0000256" key="7">
    <source>
        <dbReference type="ARBA" id="ARBA00022989"/>
    </source>
</evidence>
<dbReference type="PANTHER" id="PTHR24223">
    <property type="entry name" value="ATP-BINDING CASSETTE SUB-FAMILY C"/>
    <property type="match status" value="1"/>
</dbReference>
<keyword evidence="5" id="KW-0547">Nucleotide-binding</keyword>
<dbReference type="FunFam" id="1.20.1560.10:FF:000010">
    <property type="entry name" value="Multidrug resistance-associated ABC transporter"/>
    <property type="match status" value="1"/>
</dbReference>
<feature type="transmembrane region" description="Helical" evidence="10">
    <location>
        <begin position="571"/>
        <end position="590"/>
    </location>
</feature>
<dbReference type="InterPro" id="IPR003593">
    <property type="entry name" value="AAA+_ATPase"/>
</dbReference>
<feature type="domain" description="ABC transporter" evidence="11">
    <location>
        <begin position="904"/>
        <end position="1137"/>
    </location>
</feature>
<evidence type="ECO:0000256" key="8">
    <source>
        <dbReference type="ARBA" id="ARBA00023136"/>
    </source>
</evidence>
<feature type="compositionally biased region" description="Polar residues" evidence="9">
    <location>
        <begin position="318"/>
        <end position="336"/>
    </location>
</feature>
<keyword evidence="7 10" id="KW-1133">Transmembrane helix</keyword>
<dbReference type="Gene3D" id="3.40.50.300">
    <property type="entry name" value="P-loop containing nucleotide triphosphate hydrolases"/>
    <property type="match status" value="2"/>
</dbReference>
<feature type="transmembrane region" description="Helical" evidence="10">
    <location>
        <begin position="813"/>
        <end position="832"/>
    </location>
</feature>
<keyword evidence="4 10" id="KW-0812">Transmembrane</keyword>
<evidence type="ECO:0000256" key="3">
    <source>
        <dbReference type="ARBA" id="ARBA00022448"/>
    </source>
</evidence>
<evidence type="ECO:0000259" key="12">
    <source>
        <dbReference type="PROSITE" id="PS50929"/>
    </source>
</evidence>
<dbReference type="InterPro" id="IPR036640">
    <property type="entry name" value="ABC1_TM_sf"/>
</dbReference>
<comment type="subcellular location">
    <subcellularLocation>
        <location evidence="1">Membrane</location>
        <topology evidence="1">Multi-pass membrane protein</topology>
    </subcellularLocation>
</comment>
<dbReference type="InterPro" id="IPR003439">
    <property type="entry name" value="ABC_transporter-like_ATP-bd"/>
</dbReference>
<dbReference type="GO" id="GO:0005524">
    <property type="term" value="F:ATP binding"/>
    <property type="evidence" value="ECO:0007669"/>
    <property type="project" value="UniProtKB-KW"/>
</dbReference>
<dbReference type="GO" id="GO:0016020">
    <property type="term" value="C:membrane"/>
    <property type="evidence" value="ECO:0007669"/>
    <property type="project" value="UniProtKB-SubCell"/>
</dbReference>
<dbReference type="CDD" id="cd03250">
    <property type="entry name" value="ABCC_MRP_domain1"/>
    <property type="match status" value="1"/>
</dbReference>
<sequence>MNGGVEPGEAGAVVVVRHGSFAWDGDKEAILHDIDLCVQKGQLIMVVGQVGSGKSSLLAAILGEMYRQQGVVKVSGSAAYTSQDPWIQNSTVRSNLLMGRRYDEEEYITVLAACALAHDLELLSAGDSTEIGEKGVNLSGGQKHRVALARAAYAAADLYLLDDPLSAVDAHVGRHLFDECICGLLGNRTRILVTHQLQYLPSADKVVVMADGQITEVGTYDELTARGVDFGQLVSSQEDGEGAPEQGQPQLPSNELAPLKAAATPRSGSGGMANGGDAHSDKQSAQQELMSAHSGASFHLGLTPQNSGVTPRTGLTPMPSSALQQISLTPMQSGASPHTGLSPMPSVGEGHTGLSPTPSFGGFQQAPRTASKSVPGGWADVGSPGSQKLVDIDLSPAHSMNGHRRSSGTYQQQGGGSPNGAHPQLLSVNGLADGDDEVEDEEAASPLHRKHPAVQGNGYLNHHGGAAPPSDALVVQRVGQGGNLGYGAHGQLNAQSDALKAAGGMAAWGNGASAGAQKQQALRREASKQDLAQAREQLRRLLFQKERDGRITKVEERAVGQVDRAIYKTYLSAWSPAFMVLPIFVVVLALSERGMQVGQNVILSAWSNAVAKAQELGDSVSPTRYLLMYFGLGMSSILLSMMRSGATIKGSITASRKLHYQLLNKLVRLPMAFYDSQPTGRLLNRMTKDTESIDLQVGGSVSSALTCMVNAVLSMVVVCVVSPVAMLALGPLLLFYWRVQAVYIASSRELKRLDSLAFSPIFQHYSESLHGLITIRAFRKQPMFLQKNRANLDHSNRAYWPIQVVNRWLSVRLEMMGAVIVFVTTLCVAVLLPANPGISGLAITSALNLTGIMNWMVRQMTELEVNMNSVERMVEYNRYEEEAPALLPESGLPSNWPTEGVIEARALTVKYRPELPAVLKGLSFSVRGQEKVGVCGRTGCGKSTLMITLYRLVEPTSGFIFVDGIDITTLGLADLRSRLSLVPQDPVIFSGTIRSNLDPFATAGSDVHIWEALARAGMDSFVAGLDGGLNAPIQEGGANLSTGQRQLLCMARALLRASRILVLDEATSNVDNTTDALIQRTIRSAFSQCTVLTIAHRLHTIIDSDRVLLLESGMLKEFDTPHALMGTPGSAFRALVEETTGAGGPGAQGVADSLHKAASSNSLKQQA</sequence>
<organism evidence="13">
    <name type="scientific">Dunaliella tertiolecta</name>
    <name type="common">Green alga</name>
    <dbReference type="NCBI Taxonomy" id="3047"/>
    <lineage>
        <taxon>Eukaryota</taxon>
        <taxon>Viridiplantae</taxon>
        <taxon>Chlorophyta</taxon>
        <taxon>core chlorophytes</taxon>
        <taxon>Chlorophyceae</taxon>
        <taxon>CS clade</taxon>
        <taxon>Chlamydomonadales</taxon>
        <taxon>Dunaliellaceae</taxon>
        <taxon>Dunaliella</taxon>
    </lineage>
</organism>
<feature type="region of interest" description="Disordered" evidence="9">
    <location>
        <begin position="261"/>
        <end position="456"/>
    </location>
</feature>
<dbReference type="InterPro" id="IPR027417">
    <property type="entry name" value="P-loop_NTPase"/>
</dbReference>
<evidence type="ECO:0000256" key="1">
    <source>
        <dbReference type="ARBA" id="ARBA00004141"/>
    </source>
</evidence>
<dbReference type="CDD" id="cd18603">
    <property type="entry name" value="ABC_6TM_MRP1_2_3_6_D2_like"/>
    <property type="match status" value="1"/>
</dbReference>
<dbReference type="GO" id="GO:0140359">
    <property type="term" value="F:ABC-type transporter activity"/>
    <property type="evidence" value="ECO:0007669"/>
    <property type="project" value="InterPro"/>
</dbReference>
<dbReference type="FunFam" id="3.40.50.300:FF:000163">
    <property type="entry name" value="Multidrug resistance-associated protein member 4"/>
    <property type="match status" value="1"/>
</dbReference>
<dbReference type="SUPFAM" id="SSF90123">
    <property type="entry name" value="ABC transporter transmembrane region"/>
    <property type="match status" value="1"/>
</dbReference>
<dbReference type="FunFam" id="3.40.50.300:FF:000997">
    <property type="entry name" value="Multidrug resistance-associated protein 1"/>
    <property type="match status" value="1"/>
</dbReference>
<evidence type="ECO:0000256" key="10">
    <source>
        <dbReference type="SAM" id="Phobius"/>
    </source>
</evidence>
<keyword evidence="8 10" id="KW-0472">Membrane</keyword>
<evidence type="ECO:0000256" key="4">
    <source>
        <dbReference type="ARBA" id="ARBA00022692"/>
    </source>
</evidence>
<proteinExistence type="inferred from homology"/>